<keyword evidence="3" id="KW-0804">Transcription</keyword>
<dbReference type="Gene3D" id="1.10.260.40">
    <property type="entry name" value="lambda repressor-like DNA-binding domains"/>
    <property type="match status" value="1"/>
</dbReference>
<dbReference type="RefSeq" id="WP_126421339.1">
    <property type="nucleotide sequence ID" value="NZ_AP018827.1"/>
</dbReference>
<evidence type="ECO:0000313" key="5">
    <source>
        <dbReference type="EMBL" id="BBF80777.1"/>
    </source>
</evidence>
<dbReference type="InterPro" id="IPR028082">
    <property type="entry name" value="Peripla_BP_I"/>
</dbReference>
<sequence length="337" mass="36774">MSPRPRLQDIARIAGVSVATVSRALSDSPSVNRVTKRRIWSIAREHNYFSDAEAPVPMSGANATIAIVIPPPHGREGRFSDPFYLEMISDVGEAARDMGCDLLLSHLTPKNQHDLTSLMHNIRADGVIFLGQSYLHERFNHLMKSHRNFIVWGAEIAGQTYCSVGSDNLHGGARATAHLARLGRRRIAYLGDVGEAPEMKQRYQGYLNALNAAGLDFDPQLIVPCHFEMESAQAAVTHLLYKGIEFDGIFAASDIIALGAIKGLTRGGRNVPQDVSVVGYDNIQLAAYAHPMLTTISQELARAGRLMVSKLLGSLNEGEMLSERLSTELVVRESCGG</sequence>
<dbReference type="InterPro" id="IPR046335">
    <property type="entry name" value="LacI/GalR-like_sensor"/>
</dbReference>
<organism evidence="5 6">
    <name type="scientific">Asticcacaulis excentricus</name>
    <dbReference type="NCBI Taxonomy" id="78587"/>
    <lineage>
        <taxon>Bacteria</taxon>
        <taxon>Pseudomonadati</taxon>
        <taxon>Pseudomonadota</taxon>
        <taxon>Alphaproteobacteria</taxon>
        <taxon>Caulobacterales</taxon>
        <taxon>Caulobacteraceae</taxon>
        <taxon>Asticcacaulis</taxon>
    </lineage>
</organism>
<keyword evidence="2" id="KW-0238">DNA-binding</keyword>
<dbReference type="PANTHER" id="PTHR30146">
    <property type="entry name" value="LACI-RELATED TRANSCRIPTIONAL REPRESSOR"/>
    <property type="match status" value="1"/>
</dbReference>
<evidence type="ECO:0000259" key="4">
    <source>
        <dbReference type="PROSITE" id="PS50932"/>
    </source>
</evidence>
<evidence type="ECO:0000313" key="6">
    <source>
        <dbReference type="Proteomes" id="UP000278756"/>
    </source>
</evidence>
<proteinExistence type="predicted"/>
<reference evidence="6" key="2">
    <citation type="journal article" date="2017" name="Plant Physiol. Biochem.">
        <title>Differential oxidative and antioxidative response of duckweed Lemna minor toward plant growth promoting/inhibiting bacteria.</title>
        <authorList>
            <person name="Ishizawa H."/>
            <person name="Kuroda M."/>
            <person name="Morikawa M."/>
            <person name="Ike M."/>
        </authorList>
    </citation>
    <scope>NUCLEOTIDE SEQUENCE [LARGE SCALE GENOMIC DNA]</scope>
    <source>
        <strain evidence="6">M6</strain>
    </source>
</reference>
<dbReference type="Pfam" id="PF00356">
    <property type="entry name" value="LacI"/>
    <property type="match status" value="1"/>
</dbReference>
<dbReference type="PANTHER" id="PTHR30146:SF120">
    <property type="entry name" value="ALANINE RACEMASE"/>
    <property type="match status" value="1"/>
</dbReference>
<dbReference type="CDD" id="cd01392">
    <property type="entry name" value="HTH_LacI"/>
    <property type="match status" value="1"/>
</dbReference>
<evidence type="ECO:0000256" key="2">
    <source>
        <dbReference type="ARBA" id="ARBA00023125"/>
    </source>
</evidence>
<dbReference type="EMBL" id="AP018827">
    <property type="protein sequence ID" value="BBF80777.1"/>
    <property type="molecule type" value="Genomic_DNA"/>
</dbReference>
<reference evidence="6" key="1">
    <citation type="journal article" date="2017" name="Biotechnol. Biofuels">
        <title>Evaluation of environmental bacterial communities as a factor affecting the growth of duckweed Lemna minor.</title>
        <authorList>
            <person name="Ishizawa H."/>
            <person name="Kuroda M."/>
            <person name="Morikawa M."/>
            <person name="Ike M."/>
        </authorList>
    </citation>
    <scope>NUCLEOTIDE SEQUENCE [LARGE SCALE GENOMIC DNA]</scope>
    <source>
        <strain evidence="6">M6</strain>
    </source>
</reference>
<evidence type="ECO:0000256" key="1">
    <source>
        <dbReference type="ARBA" id="ARBA00023015"/>
    </source>
</evidence>
<dbReference type="InterPro" id="IPR000843">
    <property type="entry name" value="HTH_LacI"/>
</dbReference>
<dbReference type="PROSITE" id="PS00356">
    <property type="entry name" value="HTH_LACI_1"/>
    <property type="match status" value="1"/>
</dbReference>
<feature type="domain" description="HTH lacI-type" evidence="4">
    <location>
        <begin position="5"/>
        <end position="64"/>
    </location>
</feature>
<dbReference type="GO" id="GO:0003700">
    <property type="term" value="F:DNA-binding transcription factor activity"/>
    <property type="evidence" value="ECO:0007669"/>
    <property type="project" value="TreeGrafter"/>
</dbReference>
<accession>A0A3G9G250</accession>
<dbReference type="CDD" id="cd06295">
    <property type="entry name" value="PBP1_CelR"/>
    <property type="match status" value="1"/>
</dbReference>
<evidence type="ECO:0000256" key="3">
    <source>
        <dbReference type="ARBA" id="ARBA00023163"/>
    </source>
</evidence>
<dbReference type="Proteomes" id="UP000278756">
    <property type="component" value="Chromosome 1"/>
</dbReference>
<dbReference type="AlphaFoldDB" id="A0A3G9G250"/>
<dbReference type="SUPFAM" id="SSF53822">
    <property type="entry name" value="Periplasmic binding protein-like I"/>
    <property type="match status" value="1"/>
</dbReference>
<name>A0A3G9G250_9CAUL</name>
<dbReference type="Pfam" id="PF13377">
    <property type="entry name" value="Peripla_BP_3"/>
    <property type="match status" value="1"/>
</dbReference>
<gene>
    <name evidence="5" type="ORF">EM6_1362</name>
</gene>
<dbReference type="SMART" id="SM00354">
    <property type="entry name" value="HTH_LACI"/>
    <property type="match status" value="1"/>
</dbReference>
<dbReference type="PROSITE" id="PS50932">
    <property type="entry name" value="HTH_LACI_2"/>
    <property type="match status" value="1"/>
</dbReference>
<protein>
    <submittedName>
        <fullName evidence="5">Transcriptional regulator of maltose utilization, LacI family</fullName>
    </submittedName>
</protein>
<keyword evidence="1" id="KW-0805">Transcription regulation</keyword>
<dbReference type="OrthoDB" id="8433438at2"/>
<dbReference type="Gene3D" id="3.40.50.2300">
    <property type="match status" value="2"/>
</dbReference>
<dbReference type="SUPFAM" id="SSF47413">
    <property type="entry name" value="lambda repressor-like DNA-binding domains"/>
    <property type="match status" value="1"/>
</dbReference>
<dbReference type="GO" id="GO:0000976">
    <property type="term" value="F:transcription cis-regulatory region binding"/>
    <property type="evidence" value="ECO:0007669"/>
    <property type="project" value="TreeGrafter"/>
</dbReference>
<dbReference type="InterPro" id="IPR010982">
    <property type="entry name" value="Lambda_DNA-bd_dom_sf"/>
</dbReference>